<protein>
    <recommendedName>
        <fullName evidence="3">DUF7703 domain-containing protein</fullName>
    </recommendedName>
</protein>
<feature type="domain" description="DUF7703" evidence="3">
    <location>
        <begin position="30"/>
        <end position="267"/>
    </location>
</feature>
<feature type="transmembrane region" description="Helical" evidence="2">
    <location>
        <begin position="26"/>
        <end position="46"/>
    </location>
</feature>
<dbReference type="Proteomes" id="UP001146351">
    <property type="component" value="Unassembled WGS sequence"/>
</dbReference>
<organism evidence="4 5">
    <name type="scientific">Penicillium capsulatum</name>
    <dbReference type="NCBI Taxonomy" id="69766"/>
    <lineage>
        <taxon>Eukaryota</taxon>
        <taxon>Fungi</taxon>
        <taxon>Dikarya</taxon>
        <taxon>Ascomycota</taxon>
        <taxon>Pezizomycotina</taxon>
        <taxon>Eurotiomycetes</taxon>
        <taxon>Eurotiomycetidae</taxon>
        <taxon>Eurotiales</taxon>
        <taxon>Aspergillaceae</taxon>
        <taxon>Penicillium</taxon>
    </lineage>
</organism>
<keyword evidence="2" id="KW-1133">Transmembrane helix</keyword>
<dbReference type="PANTHER" id="PTHR37013">
    <property type="entry name" value="INTEGRAL MEMBRANE PROTEIN (AFU_ORTHOLOGUE AFUA_1G05950)-RELATED"/>
    <property type="match status" value="1"/>
</dbReference>
<accession>A0A9W9HMF5</accession>
<feature type="transmembrane region" description="Helical" evidence="2">
    <location>
        <begin position="122"/>
        <end position="146"/>
    </location>
</feature>
<feature type="transmembrane region" description="Helical" evidence="2">
    <location>
        <begin position="203"/>
        <end position="224"/>
    </location>
</feature>
<feature type="transmembrane region" description="Helical" evidence="2">
    <location>
        <begin position="88"/>
        <end position="110"/>
    </location>
</feature>
<keyword evidence="2" id="KW-0472">Membrane</keyword>
<dbReference type="InterPro" id="IPR056120">
    <property type="entry name" value="DUF7703"/>
</dbReference>
<reference evidence="4" key="2">
    <citation type="journal article" date="2023" name="IMA Fungus">
        <title>Comparative genomic study of the Penicillium genus elucidates a diverse pangenome and 15 lateral gene transfer events.</title>
        <authorList>
            <person name="Petersen C."/>
            <person name="Sorensen T."/>
            <person name="Nielsen M.R."/>
            <person name="Sondergaard T.E."/>
            <person name="Sorensen J.L."/>
            <person name="Fitzpatrick D.A."/>
            <person name="Frisvad J.C."/>
            <person name="Nielsen K.L."/>
        </authorList>
    </citation>
    <scope>NUCLEOTIDE SEQUENCE</scope>
    <source>
        <strain evidence="4">IBT 21917</strain>
    </source>
</reference>
<dbReference type="PANTHER" id="PTHR37013:SF3">
    <property type="entry name" value="INTEGRAL MEMBRANE PROTEIN (AFU_ORTHOLOGUE AFUA_1G05950)"/>
    <property type="match status" value="1"/>
</dbReference>
<evidence type="ECO:0000259" key="3">
    <source>
        <dbReference type="Pfam" id="PF24802"/>
    </source>
</evidence>
<dbReference type="AlphaFoldDB" id="A0A9W9HMF5"/>
<evidence type="ECO:0000313" key="4">
    <source>
        <dbReference type="EMBL" id="KAJ5151594.1"/>
    </source>
</evidence>
<name>A0A9W9HMF5_9EURO</name>
<proteinExistence type="predicted"/>
<feature type="transmembrane region" description="Helical" evidence="2">
    <location>
        <begin position="58"/>
        <end position="82"/>
    </location>
</feature>
<comment type="caution">
    <text evidence="4">The sequence shown here is derived from an EMBL/GenBank/DDBJ whole genome shotgun (WGS) entry which is preliminary data.</text>
</comment>
<evidence type="ECO:0000313" key="5">
    <source>
        <dbReference type="Proteomes" id="UP001146351"/>
    </source>
</evidence>
<sequence length="369" mass="41099">MVIAFVDDVTAGTALPMGHFVREDTAVVPVVCMFAIGAYNALETGIATLDCFKHYRGFYFWSMQIASWGTLLHTISASLSYVRSVPAFPISVPFLLGWVCMVTGQAIVLYSRLHLLVTDTRLLRWVLGMIFTDSFLLHAPMIVLFYCSKFGLPASIQPAQVFGHVQVTGFCLQDLIISGIYIYESPRALTPLLKFGGRDGRRVICHLILANVLVVCLDIAVLVIEFQAEYLEISFNALVYSIKLKVEFMVLTRLRTLTRAHPCICHGESDKPRRSSDINIFDMMASRSRIMGIDTPPNSPAYPPPSFRSSTHDFHQALREVASPDRPVSPLGTRSLDTEYGEEKDDPRSRVGSADTRSAVEMNLLHSSK</sequence>
<feature type="region of interest" description="Disordered" evidence="1">
    <location>
        <begin position="319"/>
        <end position="369"/>
    </location>
</feature>
<dbReference type="OrthoDB" id="405906at2759"/>
<feature type="transmembrane region" description="Helical" evidence="2">
    <location>
        <begin position="161"/>
        <end position="183"/>
    </location>
</feature>
<keyword evidence="5" id="KW-1185">Reference proteome</keyword>
<evidence type="ECO:0000256" key="2">
    <source>
        <dbReference type="SAM" id="Phobius"/>
    </source>
</evidence>
<gene>
    <name evidence="4" type="ORF">N7492_009889</name>
</gene>
<evidence type="ECO:0000256" key="1">
    <source>
        <dbReference type="SAM" id="MobiDB-lite"/>
    </source>
</evidence>
<dbReference type="Pfam" id="PF24802">
    <property type="entry name" value="DUF7703"/>
    <property type="match status" value="1"/>
</dbReference>
<keyword evidence="2" id="KW-0812">Transmembrane</keyword>
<dbReference type="EMBL" id="JAPQKO010000008">
    <property type="protein sequence ID" value="KAJ5151594.1"/>
    <property type="molecule type" value="Genomic_DNA"/>
</dbReference>
<reference evidence="4" key="1">
    <citation type="submission" date="2022-11" db="EMBL/GenBank/DDBJ databases">
        <authorList>
            <person name="Petersen C."/>
        </authorList>
    </citation>
    <scope>NUCLEOTIDE SEQUENCE</scope>
    <source>
        <strain evidence="4">IBT 21917</strain>
    </source>
</reference>